<accession>Q31FE9</accession>
<keyword evidence="5 9" id="KW-0997">Cell inner membrane</keyword>
<feature type="transmembrane region" description="Helical" evidence="9">
    <location>
        <begin position="351"/>
        <end position="371"/>
    </location>
</feature>
<dbReference type="NCBIfam" id="NF000282">
    <property type="entry name" value="RND_permease_1"/>
    <property type="match status" value="1"/>
</dbReference>
<dbReference type="InterPro" id="IPR027463">
    <property type="entry name" value="AcrB_DN_DC_subdom"/>
</dbReference>
<dbReference type="NCBIfam" id="TIGR00915">
    <property type="entry name" value="2A0602"/>
    <property type="match status" value="1"/>
</dbReference>
<comment type="similarity">
    <text evidence="2 9">Belongs to the resistance-nodulation-cell division (RND) (TC 2.A.6) family.</text>
</comment>
<dbReference type="SUPFAM" id="SSF82866">
    <property type="entry name" value="Multidrug efflux transporter AcrB transmembrane domain"/>
    <property type="match status" value="2"/>
</dbReference>
<feature type="transmembrane region" description="Helical" evidence="9">
    <location>
        <begin position="982"/>
        <end position="1002"/>
    </location>
</feature>
<dbReference type="GO" id="GO:0005886">
    <property type="term" value="C:plasma membrane"/>
    <property type="evidence" value="ECO:0007669"/>
    <property type="project" value="UniProtKB-SubCell"/>
</dbReference>
<evidence type="ECO:0000256" key="3">
    <source>
        <dbReference type="ARBA" id="ARBA00022448"/>
    </source>
</evidence>
<keyword evidence="10" id="KW-0132">Cell division</keyword>
<feature type="transmembrane region" description="Helical" evidence="9">
    <location>
        <begin position="548"/>
        <end position="565"/>
    </location>
</feature>
<dbReference type="SUPFAM" id="SSF82693">
    <property type="entry name" value="Multidrug efflux transporter AcrB pore domain, PN1, PN2, PC1 and PC2 subdomains"/>
    <property type="match status" value="3"/>
</dbReference>
<dbReference type="FunFam" id="1.20.1640.10:FF:000001">
    <property type="entry name" value="Efflux pump membrane transporter"/>
    <property type="match status" value="1"/>
</dbReference>
<feature type="transmembrane region" description="Helical" evidence="9">
    <location>
        <begin position="21"/>
        <end position="45"/>
    </location>
</feature>
<gene>
    <name evidence="10" type="ordered locus">Tcr_1532</name>
</gene>
<dbReference type="HOGENOM" id="CLU_002755_1_1_6"/>
<sequence length="1049" mass="113495">MSEETSHKRRQSFATFFINRPVFAWVIAFLVMIAGAISVVSLPIAQFPAIAPPSITITATYPGASAKTIEDTVTQIIETKMKGLDGLMYMSSTSESTGQANITLSFKTGTDPDIAQMQIQNKLQTAMSSLPEAVQKQGIQVVKSVKNFLMVIGFISPDKSLNAIDLGDYIATHVIDQISRVDGVGDVVQFSSEYAMRIWVDPYKLAKYNLVPADVVNAIKANNAVVTAGQLGAVPAVENQPINVTVNLQSRLKTTDEFKNVVIKTAQDGATIKVSDVARVEVGADTYTKLARYKGAPAAGFAVKLASNANALETGDRVIKRMEELSQFFPAGMDYVNAYDTTPFIKLSIEGVIQTLVEAIILVVLIMYLFLGNLRATLIPTITVPVVLLGTFGVLSYFGYSINTLTMFAMVLAIGLLVDDAIVVVENVERVMHEENLPAKEATRRSMNQISGALIGIGLVLSAVFLPMAFFPGSAGVIYQQFAVTIVSAMVLSVMAAFILTPALCATILKPVDKEAESKGFFGWFNRNFDRASNGYGKSVRSIIKHRFAFFGLYIAIVAAVGFLYHKTPAGFLPNEDQGFMFSQVMMPSGATREDTLAVVKKLENHFLNTEKDNIEGLFTVLGFNFSGTGQNTAIAFVRLKDWSERTEPSQSVQAIIGRAMGTFSQIKEAMVFAFGPPAVLELGNASGFDLYVKDNIGMGREQLYNARNQLLGMASQNPNLVAVRPNGQEPAPVLGITVDKQKAEALGLSIADINQSLSIAWGSAYVDDFIKQGKVKKIYVQSEADYRSTPENFNDWYVRNKDGDMIPASSFISTYWTKESPKLERYNGQPALEVLGMSPPSVSSGQAMETVEALSKKLPKGTSIEWTGLSYEEKAAGDKASLLYILSILVVFLALAALYESWSLPISVMLIVPLGILGTLVAAFLTGKPSDIYFQVGLLTIVGLATKNAILIVEFSKELVEDGMDIVEASIRAARMRLRPILMTSLAFGFGVLPLALSSGAGSGAHNAIGTGVLGGMISATALGIFFVPMFFVIVEHWFIKKVKSTAS</sequence>
<evidence type="ECO:0000313" key="10">
    <source>
        <dbReference type="EMBL" id="ABB42124.1"/>
    </source>
</evidence>
<dbReference type="Gene3D" id="3.30.70.1430">
    <property type="entry name" value="Multidrug efflux transporter AcrB pore domain"/>
    <property type="match status" value="2"/>
</dbReference>
<dbReference type="STRING" id="317025.Tcr_1532"/>
<evidence type="ECO:0000256" key="1">
    <source>
        <dbReference type="ARBA" id="ARBA00004429"/>
    </source>
</evidence>
<organism evidence="10">
    <name type="scientific">Hydrogenovibrio crunogenus (strain DSM 25203 / XCL-2)</name>
    <name type="common">Thiomicrospira crunogena</name>
    <dbReference type="NCBI Taxonomy" id="317025"/>
    <lineage>
        <taxon>Bacteria</taxon>
        <taxon>Pseudomonadati</taxon>
        <taxon>Pseudomonadota</taxon>
        <taxon>Gammaproteobacteria</taxon>
        <taxon>Thiotrichales</taxon>
        <taxon>Piscirickettsiaceae</taxon>
        <taxon>Hydrogenovibrio</taxon>
    </lineage>
</organism>
<dbReference type="GO" id="GO:0009636">
    <property type="term" value="P:response to toxic substance"/>
    <property type="evidence" value="ECO:0007669"/>
    <property type="project" value="UniProtKB-ARBA"/>
</dbReference>
<evidence type="ECO:0000256" key="2">
    <source>
        <dbReference type="ARBA" id="ARBA00010942"/>
    </source>
</evidence>
<proteinExistence type="inferred from homology"/>
<evidence type="ECO:0000256" key="4">
    <source>
        <dbReference type="ARBA" id="ARBA00022475"/>
    </source>
</evidence>
<keyword evidence="8 9" id="KW-0472">Membrane</keyword>
<feature type="transmembrane region" description="Helical" evidence="9">
    <location>
        <begin position="907"/>
        <end position="927"/>
    </location>
</feature>
<feature type="transmembrane region" description="Helical" evidence="9">
    <location>
        <begin position="450"/>
        <end position="470"/>
    </location>
</feature>
<keyword evidence="4" id="KW-1003">Cell membrane</keyword>
<keyword evidence="3 9" id="KW-0813">Transport</keyword>
<dbReference type="PANTHER" id="PTHR32063:SF13">
    <property type="entry name" value="MULTIDRUG EFFLUX PUMP SUBUNIT ACRB-RELATED"/>
    <property type="match status" value="1"/>
</dbReference>
<dbReference type="AlphaFoldDB" id="Q31FE9"/>
<dbReference type="FunFam" id="3.30.70.1430:FF:000001">
    <property type="entry name" value="Efflux pump membrane transporter"/>
    <property type="match status" value="1"/>
</dbReference>
<feature type="transmembrane region" description="Helical" evidence="9">
    <location>
        <begin position="405"/>
        <end position="425"/>
    </location>
</feature>
<dbReference type="PRINTS" id="PR00702">
    <property type="entry name" value="ACRIFLAVINRP"/>
</dbReference>
<name>Q31FE9_HYDCU</name>
<feature type="transmembrane region" description="Helical" evidence="9">
    <location>
        <begin position="378"/>
        <end position="399"/>
    </location>
</feature>
<dbReference type="SUPFAM" id="SSF82714">
    <property type="entry name" value="Multidrug efflux transporter AcrB TolC docking domain, DN and DC subdomains"/>
    <property type="match status" value="2"/>
</dbReference>
<feature type="transmembrane region" description="Helical" evidence="9">
    <location>
        <begin position="882"/>
        <end position="900"/>
    </location>
</feature>
<dbReference type="eggNOG" id="COG0841">
    <property type="taxonomic scope" value="Bacteria"/>
</dbReference>
<protein>
    <recommendedName>
        <fullName evidence="9">Efflux pump membrane transporter</fullName>
    </recommendedName>
</protein>
<dbReference type="Pfam" id="PF00873">
    <property type="entry name" value="ACR_tran"/>
    <property type="match status" value="1"/>
</dbReference>
<dbReference type="GO" id="GO:0015562">
    <property type="term" value="F:efflux transmembrane transporter activity"/>
    <property type="evidence" value="ECO:0007669"/>
    <property type="project" value="InterPro"/>
</dbReference>
<dbReference type="KEGG" id="tcx:Tcr_1532"/>
<evidence type="ECO:0000256" key="6">
    <source>
        <dbReference type="ARBA" id="ARBA00022692"/>
    </source>
</evidence>
<dbReference type="EMBL" id="CP000109">
    <property type="protein sequence ID" value="ABB42124.1"/>
    <property type="molecule type" value="Genomic_DNA"/>
</dbReference>
<keyword evidence="6 9" id="KW-0812">Transmembrane</keyword>
<dbReference type="OrthoDB" id="5613295at2"/>
<evidence type="ECO:0000256" key="5">
    <source>
        <dbReference type="ARBA" id="ARBA00022519"/>
    </source>
</evidence>
<dbReference type="Gene3D" id="3.30.70.1320">
    <property type="entry name" value="Multidrug efflux transporter AcrB pore domain like"/>
    <property type="match status" value="1"/>
</dbReference>
<keyword evidence="7 9" id="KW-1133">Transmembrane helix</keyword>
<evidence type="ECO:0000256" key="9">
    <source>
        <dbReference type="RuleBase" id="RU364070"/>
    </source>
</evidence>
<dbReference type="Gene3D" id="3.30.2090.10">
    <property type="entry name" value="Multidrug efflux transporter AcrB TolC docking domain, DN and DC subdomains"/>
    <property type="match status" value="2"/>
</dbReference>
<dbReference type="Gene3D" id="1.20.1640.10">
    <property type="entry name" value="Multidrug efflux transporter AcrB transmembrane domain"/>
    <property type="match status" value="2"/>
</dbReference>
<feature type="transmembrane region" description="Helical" evidence="9">
    <location>
        <begin position="1014"/>
        <end position="1036"/>
    </location>
</feature>
<comment type="subcellular location">
    <subcellularLocation>
        <location evidence="1 9">Cell inner membrane</location>
        <topology evidence="1 9">Multi-pass membrane protein</topology>
    </subcellularLocation>
</comment>
<feature type="transmembrane region" description="Helical" evidence="9">
    <location>
        <begin position="482"/>
        <end position="509"/>
    </location>
</feature>
<dbReference type="PANTHER" id="PTHR32063">
    <property type="match status" value="1"/>
</dbReference>
<dbReference type="GO" id="GO:0042910">
    <property type="term" value="F:xenobiotic transmembrane transporter activity"/>
    <property type="evidence" value="ECO:0007669"/>
    <property type="project" value="TreeGrafter"/>
</dbReference>
<dbReference type="InterPro" id="IPR001036">
    <property type="entry name" value="Acrflvin-R"/>
</dbReference>
<dbReference type="InterPro" id="IPR004764">
    <property type="entry name" value="MdtF-like"/>
</dbReference>
<evidence type="ECO:0000256" key="7">
    <source>
        <dbReference type="ARBA" id="ARBA00022989"/>
    </source>
</evidence>
<dbReference type="GO" id="GO:0051301">
    <property type="term" value="P:cell division"/>
    <property type="evidence" value="ECO:0007669"/>
    <property type="project" value="UniProtKB-KW"/>
</dbReference>
<keyword evidence="10" id="KW-0131">Cell cycle</keyword>
<reference evidence="10" key="1">
    <citation type="submission" date="2006-07" db="EMBL/GenBank/DDBJ databases">
        <title>Complete sequence of Thiomicrospira crunogena XCL-2.</title>
        <authorList>
            <consortium name="US DOE Joint Genome Institute"/>
            <person name="Copeland A."/>
            <person name="Lucas S."/>
            <person name="Lapidus A."/>
            <person name="Barry K."/>
            <person name="Detter J.C."/>
            <person name="Glavina del Rio T."/>
            <person name="Hammon N."/>
            <person name="Israni S."/>
            <person name="Dalin E."/>
            <person name="Tice H."/>
            <person name="Pitluck S."/>
            <person name="Chain P."/>
            <person name="Malfatti S."/>
            <person name="Shin M."/>
            <person name="Vergez L."/>
            <person name="Schmutz J."/>
            <person name="Larimer F."/>
            <person name="Land M."/>
            <person name="Hauser L."/>
            <person name="Kyrpides N."/>
            <person name="Lykidis A."/>
            <person name="Scott K.M."/>
            <person name="Sievert S."/>
            <person name="Kerfeld C."/>
            <person name="Freyermuth S."/>
            <person name="Dobrinski K."/>
            <person name="Boller A."/>
            <person name="Fitzpatrick K."/>
            <person name="Thoma P."/>
            <person name="Moore J."/>
            <person name="Richardson P."/>
        </authorList>
    </citation>
    <scope>NUCLEOTIDE SEQUENCE</scope>
    <source>
        <strain evidence="10">XCL-2</strain>
    </source>
</reference>
<feature type="transmembrane region" description="Helical" evidence="9">
    <location>
        <begin position="933"/>
        <end position="954"/>
    </location>
</feature>
<dbReference type="FunFam" id="3.30.70.1430:FF:000002">
    <property type="entry name" value="Efflux pump membrane transporter"/>
    <property type="match status" value="1"/>
</dbReference>
<dbReference type="Gene3D" id="3.30.70.1440">
    <property type="entry name" value="Multidrug efflux transporter AcrB pore domain"/>
    <property type="match status" value="1"/>
</dbReference>
<evidence type="ECO:0000256" key="8">
    <source>
        <dbReference type="ARBA" id="ARBA00023136"/>
    </source>
</evidence>